<reference evidence="3" key="1">
    <citation type="submission" date="2020-06" db="EMBL/GenBank/DDBJ databases">
        <title>Stable isotope informed genome-resolved metagenomics uncovers potential trophic interactions in rhizosphere soil.</title>
        <authorList>
            <person name="Starr E.P."/>
            <person name="Shi S."/>
            <person name="Blazewicz S.J."/>
            <person name="Koch B.J."/>
            <person name="Probst A.J."/>
            <person name="Hungate B.A."/>
            <person name="Pett-Ridge J."/>
            <person name="Firestone M.K."/>
            <person name="Banfield J.F."/>
        </authorList>
    </citation>
    <scope>NUCLEOTIDE SEQUENCE</scope>
    <source>
        <strain evidence="3">YM_69_17</strain>
    </source>
</reference>
<dbReference type="Gene3D" id="2.60.40.2610">
    <property type="entry name" value="Outer membrane usher protein FimD, plug domain"/>
    <property type="match status" value="1"/>
</dbReference>
<dbReference type="Pfam" id="PF00577">
    <property type="entry name" value="Usher"/>
    <property type="match status" value="1"/>
</dbReference>
<dbReference type="Gene3D" id="2.60.40.2070">
    <property type="match status" value="1"/>
</dbReference>
<dbReference type="GO" id="GO:0009297">
    <property type="term" value="P:pilus assembly"/>
    <property type="evidence" value="ECO:0007669"/>
    <property type="project" value="InterPro"/>
</dbReference>
<dbReference type="PANTHER" id="PTHR30451:SF5">
    <property type="entry name" value="SLR0019 PROTEIN"/>
    <property type="match status" value="1"/>
</dbReference>
<feature type="signal peptide" evidence="1">
    <location>
        <begin position="1"/>
        <end position="36"/>
    </location>
</feature>
<dbReference type="GO" id="GO:0009279">
    <property type="term" value="C:cell outer membrane"/>
    <property type="evidence" value="ECO:0007669"/>
    <property type="project" value="TreeGrafter"/>
</dbReference>
<accession>A0A952FQQ6</accession>
<evidence type="ECO:0000259" key="2">
    <source>
        <dbReference type="Pfam" id="PF13953"/>
    </source>
</evidence>
<keyword evidence="1" id="KW-0732">Signal</keyword>
<feature type="domain" description="PapC-like C-terminal" evidence="2">
    <location>
        <begin position="744"/>
        <end position="806"/>
    </location>
</feature>
<dbReference type="Pfam" id="PF13953">
    <property type="entry name" value="PapC_C"/>
    <property type="match status" value="1"/>
</dbReference>
<dbReference type="InterPro" id="IPR000015">
    <property type="entry name" value="Fimb_usher"/>
</dbReference>
<dbReference type="EMBL" id="JAEKLZ010000295">
    <property type="protein sequence ID" value="MBW8727665.1"/>
    <property type="molecule type" value="Genomic_DNA"/>
</dbReference>
<gene>
    <name evidence="3" type="ORF">JF625_21270</name>
</gene>
<evidence type="ECO:0000256" key="1">
    <source>
        <dbReference type="SAM" id="SignalP"/>
    </source>
</evidence>
<proteinExistence type="predicted"/>
<dbReference type="PANTHER" id="PTHR30451">
    <property type="entry name" value="OUTER MEMBRANE USHER PROTEIN"/>
    <property type="match status" value="1"/>
</dbReference>
<dbReference type="InterPro" id="IPR025949">
    <property type="entry name" value="PapC-like_C"/>
</dbReference>
<evidence type="ECO:0000313" key="3">
    <source>
        <dbReference type="EMBL" id="MBW8727665.1"/>
    </source>
</evidence>
<dbReference type="InterPro" id="IPR042186">
    <property type="entry name" value="FimD_plug_dom"/>
</dbReference>
<name>A0A952FQQ6_9PROT</name>
<comment type="caution">
    <text evidence="3">The sequence shown here is derived from an EMBL/GenBank/DDBJ whole genome shotgun (WGS) entry which is preliminary data.</text>
</comment>
<dbReference type="InterPro" id="IPR043142">
    <property type="entry name" value="PapC-like_C_sf"/>
</dbReference>
<feature type="chain" id="PRO_5037499644" evidence="1">
    <location>
        <begin position="37"/>
        <end position="821"/>
    </location>
</feature>
<protein>
    <submittedName>
        <fullName evidence="3">Fimbrial biogenesis outer membrane usher protein</fullName>
    </submittedName>
</protein>
<sequence length="821" mass="86360">MQSTRRRRSPAAKGPVATWCLLIALGAAGATAPALAQEVPPPDALPPDAAGPGQDLLLGVIVNDRSTGTLATFSRLPDGRLAATSGNLRTAGIKPDIGSVNGDGLIPLDSLAGVAWRYDEPKQVVVFTAPDDVRVPTSVDVGANSRPVDLSAVRSDLGFLMNYTLYGTSQYDWGSGGSTTSTLSGSFDARLLTAYGIVSTTALARVNDFNRFDDESNGVIRLDSAWRYTDPESLLVYQAGDSISGSLSWTSSYRFGGVQFKRNFDIRPDLVTTPVPNLSGTASVPSTLDLYLNNIRVFSGEVPAGPFDFTGLPFLGGGGDARIVMKDALGREIVTQRSYFFAPEMLREDYFDFSAELGFVRLGYGDSSFKYDRSLAGSASIRYGLTDWVTLEGHFEATRGLFNGGAGIVTSLGPYGAVNVSAAASRYGARDGDETGGKVSAFYQVARNGYSFYAGADRMLGDYNDVGLVVDRRHGNDAPISSRAREILRIGVSFPLGFDPSSLSLGFSRISGAGKDGNSSILTASWSRTIFDDVSVYVTGYGDFDDRSNYGVFAGLTVPLGGDMTASANVSRTGNRTSFDTSLTKSARLEEGSLGWSVRDQETVDGQGNRSAAVNYRTAVAYLQGSLEQSGDLGRVTGTVEGSVVTAGGGVFLANRVNDAFAVVKAGGPDVEVSLNNRRVATTDSGGRAFVPYLQSYQNNTISIDPANLALDLQPDATQTVVVPADRSGAVVDFGVKQVDAAVVSLTGPDGKPLPVGSVVQLDGTDQATVTGYDGRTWLTGLSGRNAVTVTLPEAAGTCRAGFDYQAVPGAQPELGPVPCR</sequence>
<dbReference type="Gene3D" id="2.60.40.3110">
    <property type="match status" value="1"/>
</dbReference>
<dbReference type="GO" id="GO:0015473">
    <property type="term" value="F:fimbrial usher porin activity"/>
    <property type="evidence" value="ECO:0007669"/>
    <property type="project" value="InterPro"/>
</dbReference>
<dbReference type="Proteomes" id="UP000700706">
    <property type="component" value="Unassembled WGS sequence"/>
</dbReference>
<dbReference type="AlphaFoldDB" id="A0A952FQQ6"/>
<organism evidence="3 4">
    <name type="scientific">Inquilinus limosus</name>
    <dbReference type="NCBI Taxonomy" id="171674"/>
    <lineage>
        <taxon>Bacteria</taxon>
        <taxon>Pseudomonadati</taxon>
        <taxon>Pseudomonadota</taxon>
        <taxon>Alphaproteobacteria</taxon>
        <taxon>Rhodospirillales</taxon>
        <taxon>Rhodospirillaceae</taxon>
        <taxon>Inquilinus</taxon>
    </lineage>
</organism>
<evidence type="ECO:0000313" key="4">
    <source>
        <dbReference type="Proteomes" id="UP000700706"/>
    </source>
</evidence>